<proteinExistence type="predicted"/>
<keyword evidence="5" id="KW-0378">Hydrolase</keyword>
<evidence type="ECO:0000256" key="3">
    <source>
        <dbReference type="ARBA" id="ARBA00022670"/>
    </source>
</evidence>
<dbReference type="GO" id="GO:0005886">
    <property type="term" value="C:plasma membrane"/>
    <property type="evidence" value="ECO:0007669"/>
    <property type="project" value="UniProtKB-SubCell"/>
</dbReference>
<feature type="transmembrane region" description="Helical" evidence="8">
    <location>
        <begin position="149"/>
        <end position="169"/>
    </location>
</feature>
<accession>A0A4D7K9B0</accession>
<evidence type="ECO:0000256" key="4">
    <source>
        <dbReference type="ARBA" id="ARBA00022692"/>
    </source>
</evidence>
<dbReference type="GO" id="GO:0008233">
    <property type="term" value="F:peptidase activity"/>
    <property type="evidence" value="ECO:0007669"/>
    <property type="project" value="UniProtKB-KW"/>
</dbReference>
<dbReference type="InterPro" id="IPR019127">
    <property type="entry name" value="Exosortase"/>
</dbReference>
<keyword evidence="7 8" id="KW-0472">Membrane</keyword>
<dbReference type="InterPro" id="IPR026392">
    <property type="entry name" value="Exo/Archaeosortase_dom"/>
</dbReference>
<keyword evidence="4 8" id="KW-0812">Transmembrane</keyword>
<organism evidence="9 10">
    <name type="scientific">Mangrovivirga cuniculi</name>
    <dbReference type="NCBI Taxonomy" id="2715131"/>
    <lineage>
        <taxon>Bacteria</taxon>
        <taxon>Pseudomonadati</taxon>
        <taxon>Bacteroidota</taxon>
        <taxon>Cytophagia</taxon>
        <taxon>Cytophagales</taxon>
        <taxon>Mangrovivirgaceae</taxon>
        <taxon>Mangrovivirga</taxon>
    </lineage>
</organism>
<comment type="subcellular location">
    <subcellularLocation>
        <location evidence="1">Cell membrane</location>
        <topology evidence="1">Multi-pass membrane protein</topology>
    </subcellularLocation>
</comment>
<dbReference type="NCBIfam" id="TIGR04128">
    <property type="entry name" value="exoso_Fjoh_1448"/>
    <property type="match status" value="1"/>
</dbReference>
<dbReference type="InterPro" id="IPR026323">
    <property type="entry name" value="Exosortase-related_prot_XrtF"/>
</dbReference>
<evidence type="ECO:0000313" key="9">
    <source>
        <dbReference type="EMBL" id="QCK15898.1"/>
    </source>
</evidence>
<dbReference type="NCBIfam" id="TIGR04178">
    <property type="entry name" value="exo_archaeo"/>
    <property type="match status" value="1"/>
</dbReference>
<dbReference type="KEGG" id="fpf:DCC35_14695"/>
<feature type="transmembrane region" description="Helical" evidence="8">
    <location>
        <begin position="81"/>
        <end position="105"/>
    </location>
</feature>
<keyword evidence="2" id="KW-1003">Cell membrane</keyword>
<dbReference type="EMBL" id="CP028923">
    <property type="protein sequence ID" value="QCK15898.1"/>
    <property type="molecule type" value="Genomic_DNA"/>
</dbReference>
<evidence type="ECO:0000256" key="2">
    <source>
        <dbReference type="ARBA" id="ARBA00022475"/>
    </source>
</evidence>
<dbReference type="OrthoDB" id="678161at2"/>
<keyword evidence="10" id="KW-1185">Reference proteome</keyword>
<name>A0A4D7K9B0_9BACT</name>
<evidence type="ECO:0000256" key="7">
    <source>
        <dbReference type="ARBA" id="ARBA00023136"/>
    </source>
</evidence>
<dbReference type="Pfam" id="PF09721">
    <property type="entry name" value="Exosortase_EpsH"/>
    <property type="match status" value="1"/>
</dbReference>
<evidence type="ECO:0000256" key="5">
    <source>
        <dbReference type="ARBA" id="ARBA00022801"/>
    </source>
</evidence>
<evidence type="ECO:0000256" key="1">
    <source>
        <dbReference type="ARBA" id="ARBA00004651"/>
    </source>
</evidence>
<keyword evidence="6 8" id="KW-1133">Transmembrane helix</keyword>
<protein>
    <submittedName>
        <fullName evidence="9">Exosortase family protein XrtF</fullName>
    </submittedName>
</protein>
<dbReference type="GO" id="GO:0006508">
    <property type="term" value="P:proteolysis"/>
    <property type="evidence" value="ECO:0007669"/>
    <property type="project" value="UniProtKB-KW"/>
</dbReference>
<evidence type="ECO:0000256" key="8">
    <source>
        <dbReference type="SAM" id="Phobius"/>
    </source>
</evidence>
<gene>
    <name evidence="9" type="primary">xrtF</name>
    <name evidence="9" type="ORF">DCC35_14695</name>
</gene>
<feature type="transmembrane region" description="Helical" evidence="8">
    <location>
        <begin position="7"/>
        <end position="29"/>
    </location>
</feature>
<evidence type="ECO:0000313" key="10">
    <source>
        <dbReference type="Proteomes" id="UP000298616"/>
    </source>
</evidence>
<feature type="transmembrane region" description="Helical" evidence="8">
    <location>
        <begin position="112"/>
        <end position="137"/>
    </location>
</feature>
<sequence>MIKEFKPVILFLGKFLVLYFVFNIIYGYFVESFENKPDAMTEFVSMQTSKLIALFNQTGEEIGTESSDSGQYVFIQKGERAILSVYEGCNGLNVFIVFISFVLSFRPPQKEWIWFIPLGMIVIHLFNLGRIGLLFFISQHYPDQMYFMHKFGFTAIIYVSVFALWWWWVTEKRFQHSSPKRKESV</sequence>
<evidence type="ECO:0000256" key="6">
    <source>
        <dbReference type="ARBA" id="ARBA00022989"/>
    </source>
</evidence>
<dbReference type="AlphaFoldDB" id="A0A4D7K9B0"/>
<reference evidence="9 10" key="1">
    <citation type="submission" date="2018-04" db="EMBL/GenBank/DDBJ databases">
        <title>Complete genome uncultured novel isolate.</title>
        <authorList>
            <person name="Merlino G."/>
        </authorList>
    </citation>
    <scope>NUCLEOTIDE SEQUENCE [LARGE SCALE GENOMIC DNA]</scope>
    <source>
        <strain evidence="10">R1DC9</strain>
    </source>
</reference>
<keyword evidence="3" id="KW-0645">Protease</keyword>
<dbReference type="RefSeq" id="WP_137091495.1">
    <property type="nucleotide sequence ID" value="NZ_CP028923.1"/>
</dbReference>
<dbReference type="Proteomes" id="UP000298616">
    <property type="component" value="Chromosome"/>
</dbReference>